<dbReference type="AlphaFoldDB" id="A0A2P5GSV1"/>
<dbReference type="EMBL" id="PQGE01000003">
    <property type="protein sequence ID" value="POP46900.1"/>
    <property type="molecule type" value="Genomic_DNA"/>
</dbReference>
<evidence type="ECO:0000313" key="3">
    <source>
        <dbReference type="Proteomes" id="UP000237073"/>
    </source>
</evidence>
<reference evidence="3 4" key="1">
    <citation type="submission" date="2018-01" db="EMBL/GenBank/DDBJ databases">
        <title>Superficieibacter electus gen. nov., sp. nov., an extended-spectrum beta-lactamase possessing member of the Enterobacteriaceae family, isolated from intensive care unit surfaces.</title>
        <authorList>
            <person name="Potter R.F."/>
            <person name="D'Souza A.W."/>
        </authorList>
    </citation>
    <scope>NUCLEOTIDE SEQUENCE [LARGE SCALE GENOMIC DNA]</scope>
    <source>
        <strain evidence="2 4">BP-1</strain>
        <strain evidence="1 3">BP-2</strain>
    </source>
</reference>
<accession>A0A2P5GSV1</accession>
<sequence length="97" mass="10741">MRGKQAILRYLTTHHTFSPAQVARESGLTVNCIATVARGLAQEGVLILESKVWRSVTYRLATDAERRNGGCDGINTIFADCRKSDAMKRVLSVYGRL</sequence>
<protein>
    <submittedName>
        <fullName evidence="2">Protein ren</fullName>
    </submittedName>
</protein>
<name>A0A2P5GSV1_9ENTR</name>
<dbReference type="Proteomes" id="UP000247005">
    <property type="component" value="Unassembled WGS sequence"/>
</dbReference>
<proteinExistence type="predicted"/>
<dbReference type="OrthoDB" id="6607725at2"/>
<gene>
    <name evidence="2" type="ORF">CHU32_08305</name>
    <name evidence="1" type="ORF">CHU33_05355</name>
</gene>
<dbReference type="EMBL" id="PQGD01000005">
    <property type="protein sequence ID" value="POP49637.1"/>
    <property type="molecule type" value="Genomic_DNA"/>
</dbReference>
<evidence type="ECO:0000313" key="1">
    <source>
        <dbReference type="EMBL" id="POP46900.1"/>
    </source>
</evidence>
<evidence type="ECO:0000313" key="2">
    <source>
        <dbReference type="EMBL" id="POP49637.1"/>
    </source>
</evidence>
<evidence type="ECO:0000313" key="4">
    <source>
        <dbReference type="Proteomes" id="UP000247005"/>
    </source>
</evidence>
<dbReference type="Proteomes" id="UP000237073">
    <property type="component" value="Unassembled WGS sequence"/>
</dbReference>
<comment type="caution">
    <text evidence="2">The sequence shown here is derived from an EMBL/GenBank/DDBJ whole genome shotgun (WGS) entry which is preliminary data.</text>
</comment>
<dbReference type="RefSeq" id="WP_103675037.1">
    <property type="nucleotide sequence ID" value="NZ_PQGD01000005.1"/>
</dbReference>
<keyword evidence="3" id="KW-1185">Reference proteome</keyword>
<organism evidence="2 4">
    <name type="scientific">Superficieibacter electus</name>
    <dbReference type="NCBI Taxonomy" id="2022662"/>
    <lineage>
        <taxon>Bacteria</taxon>
        <taxon>Pseudomonadati</taxon>
        <taxon>Pseudomonadota</taxon>
        <taxon>Gammaproteobacteria</taxon>
        <taxon>Enterobacterales</taxon>
        <taxon>Enterobacteriaceae</taxon>
        <taxon>Superficieibacter</taxon>
    </lineage>
</organism>